<organism evidence="3 4">
    <name type="scientific">Eiseniibacteriota bacterium</name>
    <dbReference type="NCBI Taxonomy" id="2212470"/>
    <lineage>
        <taxon>Bacteria</taxon>
        <taxon>Candidatus Eiseniibacteriota</taxon>
    </lineage>
</organism>
<proteinExistence type="predicted"/>
<evidence type="ECO:0000313" key="3">
    <source>
        <dbReference type="EMBL" id="NOT35568.1"/>
    </source>
</evidence>
<dbReference type="InterPro" id="IPR054331">
    <property type="entry name" value="LiaF_TM"/>
</dbReference>
<comment type="caution">
    <text evidence="3">The sequence shown here is derived from an EMBL/GenBank/DDBJ whole genome shotgun (WGS) entry which is preliminary data.</text>
</comment>
<evidence type="ECO:0000256" key="1">
    <source>
        <dbReference type="SAM" id="Phobius"/>
    </source>
</evidence>
<evidence type="ECO:0000313" key="4">
    <source>
        <dbReference type="Proteomes" id="UP000580839"/>
    </source>
</evidence>
<feature type="transmembrane region" description="Helical" evidence="1">
    <location>
        <begin position="68"/>
        <end position="87"/>
    </location>
</feature>
<accession>A0A849SIH4</accession>
<keyword evidence="1" id="KW-0472">Membrane</keyword>
<feature type="transmembrane region" description="Helical" evidence="1">
    <location>
        <begin position="12"/>
        <end position="28"/>
    </location>
</feature>
<name>A0A849SIH4_UNCEI</name>
<keyword evidence="1" id="KW-1133">Transmembrane helix</keyword>
<reference evidence="3 4" key="1">
    <citation type="submission" date="2020-04" db="EMBL/GenBank/DDBJ databases">
        <title>Metagenomic profiling of ammonia- and methane-oxidizing microorganisms in a Dutch drinking water treatment plant.</title>
        <authorList>
            <person name="Poghosyan L."/>
            <person name="Leucker S."/>
        </authorList>
    </citation>
    <scope>NUCLEOTIDE SEQUENCE [LARGE SCALE GENOMIC DNA]</scope>
    <source>
        <strain evidence="3">S-RSF-IL-03</strain>
    </source>
</reference>
<sequence>MKHRAEPNPARELWWGLFLIAIGTVFMLDRYDVFHLPALWNLWPLALVIPGLIQIATPKQPKDIGSGVTLVLFGMWFFANMLDWWGMSYHSSWPLLLVIYGIGALIEAMLMRKRPESETSND</sequence>
<feature type="transmembrane region" description="Helical" evidence="1">
    <location>
        <begin position="93"/>
        <end position="110"/>
    </location>
</feature>
<evidence type="ECO:0000259" key="2">
    <source>
        <dbReference type="Pfam" id="PF22570"/>
    </source>
</evidence>
<feature type="transmembrane region" description="Helical" evidence="1">
    <location>
        <begin position="34"/>
        <end position="56"/>
    </location>
</feature>
<gene>
    <name evidence="3" type="ORF">HOP12_15595</name>
</gene>
<dbReference type="EMBL" id="JABFRW010000202">
    <property type="protein sequence ID" value="NOT35568.1"/>
    <property type="molecule type" value="Genomic_DNA"/>
</dbReference>
<dbReference type="AlphaFoldDB" id="A0A849SIH4"/>
<keyword evidence="1" id="KW-0812">Transmembrane</keyword>
<feature type="domain" description="LiaF transmembrane" evidence="2">
    <location>
        <begin position="14"/>
        <end position="106"/>
    </location>
</feature>
<protein>
    <recommendedName>
        <fullName evidence="2">LiaF transmembrane domain-containing protein</fullName>
    </recommendedName>
</protein>
<dbReference type="Proteomes" id="UP000580839">
    <property type="component" value="Unassembled WGS sequence"/>
</dbReference>
<dbReference type="Pfam" id="PF22570">
    <property type="entry name" value="LiaF-TM"/>
    <property type="match status" value="1"/>
</dbReference>